<dbReference type="KEGG" id="cnk:EG343_01745"/>
<gene>
    <name evidence="1" type="ORF">EG343_01745</name>
</gene>
<proteinExistence type="predicted"/>
<dbReference type="PANTHER" id="PTHR32305:SF15">
    <property type="entry name" value="PROTEIN RHSA-RELATED"/>
    <property type="match status" value="1"/>
</dbReference>
<dbReference type="Proteomes" id="UP000278288">
    <property type="component" value="Chromosome"/>
</dbReference>
<evidence type="ECO:0000313" key="2">
    <source>
        <dbReference type="Proteomes" id="UP000278288"/>
    </source>
</evidence>
<organism evidence="1 2">
    <name type="scientific">Chryseobacterium nakagawai</name>
    <dbReference type="NCBI Taxonomy" id="1241982"/>
    <lineage>
        <taxon>Bacteria</taxon>
        <taxon>Pseudomonadati</taxon>
        <taxon>Bacteroidota</taxon>
        <taxon>Flavobacteriia</taxon>
        <taxon>Flavobacteriales</taxon>
        <taxon>Weeksellaceae</taxon>
        <taxon>Chryseobacterium group</taxon>
        <taxon>Chryseobacterium</taxon>
    </lineage>
</organism>
<name>A0AAD1DTE4_CHRNA</name>
<dbReference type="NCBIfam" id="TIGR03696">
    <property type="entry name" value="Rhs_assc_core"/>
    <property type="match status" value="1"/>
</dbReference>
<reference evidence="1 2" key="1">
    <citation type="submission" date="2018-11" db="EMBL/GenBank/DDBJ databases">
        <title>Proposal to divide the Flavobacteriaceae and reorganize its genera based on Amino Acid Identity values calculated from whole genome sequences.</title>
        <authorList>
            <person name="Nicholson A.C."/>
            <person name="Gulvik C.A."/>
            <person name="Whitney A.M."/>
            <person name="Humrighouse B.W."/>
            <person name="Bell M."/>
            <person name="Holmes B."/>
            <person name="Steigerwalt A.G."/>
            <person name="Villarma A."/>
            <person name="Sheth M."/>
            <person name="Batra D."/>
            <person name="Pryor J."/>
            <person name="Bernardet J.-F."/>
            <person name="Hugo C."/>
            <person name="Kampfer P."/>
            <person name="Newman J."/>
            <person name="McQuiston J.R."/>
        </authorList>
    </citation>
    <scope>NUCLEOTIDE SEQUENCE [LARGE SCALE GENOMIC DNA]</scope>
    <source>
        <strain evidence="1 2">G0041</strain>
    </source>
</reference>
<dbReference type="PANTHER" id="PTHR32305">
    <property type="match status" value="1"/>
</dbReference>
<dbReference type="Gene3D" id="2.180.10.10">
    <property type="entry name" value="RHS repeat-associated core"/>
    <property type="match status" value="1"/>
</dbReference>
<dbReference type="AlphaFoldDB" id="A0AAD1DTE4"/>
<accession>A0AAD1DTE4</accession>
<evidence type="ECO:0000313" key="1">
    <source>
        <dbReference type="EMBL" id="AZA93756.1"/>
    </source>
</evidence>
<protein>
    <submittedName>
        <fullName evidence="1">RHS repeat-associated core domain-containing protein</fullName>
    </submittedName>
</protein>
<keyword evidence="2" id="KW-1185">Reference proteome</keyword>
<sequence>MIGSTGQADTYYIYNEYDQLAFVIPPNAVQKPLNDALLNDLCYQYRYDGWNRLVEKKVPGKGWEYMVYDKAGRVILTQDANLRSQDKWLFTKYDQFSRPIYTGILNSPPGRIQQAAAIDAHGTNYEIRSTSSWNNSGIDVFYTNNNAYPTANFKLLSVNYYDTYPAESPAIPSQIINQKVLNQPGQGSSLRTTQNLPVASFVKNIEDDNWTKGYTWYDTNGRLIGSQSINHLGGYTRTETELDFAGTAKQTKVYHKRLTTDTEKVITQTFTYDNQYRLLVHKHQIDNNPEEILAQNEYNELSQVKTKKVGGTDIAQPLQVMDYSYNIRGWLTKINDPANLNGKLFGYEIRYNNPVYSNIAGGKYNGTITEVDWKNASEDVLKRYTYSYDGLSRLKDAVYTEPNTTTPFNNYYNEHLTYDLNGNIATLKRNAFPVMGNTATQVDDLVYEYSGNRLNRVIENALNETGYEGGNNLVTYDQNGNMKDMLDKGIQSIGYNFLDLPNQLSVTENSLGVMANANINTLYRADGTKLRKTKHSKREGKGALDITHITDYLDGFQYQYQEGGSCITCRMEVAYEAQAYKNINGPIVGIPEWKLDFVVTAEGFYSFAENRYIYQYKDHLGNTRVSFTKDSVGVLEVTDTNNYYPFGLNHIGNSFLSSLGSYNAYKYNGKEIQETGMYDYGARMYMPDLGRWGVIDAYAEKMRRHSPYNYAFNNPVNFIDPDGNTPRGTYGEHSAFNGDYDPNSSLSGYNGMGGAHGMYFANNDGGGFATENKAVNIILNFIRNDKEGLGNFVNSDFEQYGWHVIDATSLIDALAKLSSYLGDSMANNIFINTHGLISERYVYDGNGQLISDLSISGRNGYKVAGDTGFYTTKDQILGSHLQQYITDKSKLSSVTLKSIDSFIDVANYVKKDKNLIMGSCKSAQYDDLFGNGISSLVKSRDIFVNRDYSSLWPIGGKIRFQDFTGFNQTSNKNYIKGWVQYRDGATVQENFNIIMTKYGVKTIK</sequence>
<dbReference type="InterPro" id="IPR050708">
    <property type="entry name" value="T6SS_VgrG/RHS"/>
</dbReference>
<dbReference type="InterPro" id="IPR022385">
    <property type="entry name" value="Rhs_assc_core"/>
</dbReference>
<dbReference type="EMBL" id="CP033923">
    <property type="protein sequence ID" value="AZA93756.1"/>
    <property type="molecule type" value="Genomic_DNA"/>
</dbReference>